<dbReference type="PRINTS" id="PR01590">
    <property type="entry name" value="HTHFIS"/>
</dbReference>
<dbReference type="GO" id="GO:0000160">
    <property type="term" value="P:phosphorelay signal transduction system"/>
    <property type="evidence" value="ECO:0007669"/>
    <property type="project" value="InterPro"/>
</dbReference>
<organism evidence="9">
    <name type="scientific">Gracilinema caldarium</name>
    <dbReference type="NCBI Taxonomy" id="215591"/>
    <lineage>
        <taxon>Bacteria</taxon>
        <taxon>Pseudomonadati</taxon>
        <taxon>Spirochaetota</taxon>
        <taxon>Spirochaetia</taxon>
        <taxon>Spirochaetales</taxon>
        <taxon>Breznakiellaceae</taxon>
        <taxon>Gracilinema</taxon>
    </lineage>
</organism>
<sequence>MKKSETLAVLVLDDEVRLADEIGEYLESKGFAVFIADRPSKAFQIIHAQPIHIAMIDIKLPEYDGLTFLRKLRSEQPAIESIIMSGHGDMESVIEALRLGAFDYLRKPFSSMELQASIGRISRFLEVQQNYERTAKRCTELQDQLFSKSELIGHSPPMEFIREEIQRAAQFTDVSVLVHGESGTGKELVAQQIHLLSERSSGAFVPVNCAAIPRDMFESEFFGHEKGAFTDAQMKRNGLFRTADGGTLFLDEVGEIPLELQPKLLRALEEKRVRPVGMDREVPADVRIIGATNRDLLDEVRQGRFRKDLYYRLAVMEIHVPPLRERSQDIPDLANFFYEQGCLRSGRQCKGLSPAVLELLSRYYFPGNIRELKNLIERMVILDRDPNEKELKAWLDPEHCGCTQDNVSGQKYASAVCEDGYFGDETLNLEQIEKHTIQLALQKSQGVQSTAARLLGITRQALDRRLKKYHIES</sequence>
<keyword evidence="3" id="KW-0805">Transcription regulation</keyword>
<keyword evidence="4" id="KW-0238">DNA-binding</keyword>
<keyword evidence="5" id="KW-0804">Transcription</keyword>
<keyword evidence="6" id="KW-0597">Phosphoprotein</keyword>
<dbReference type="InterPro" id="IPR025662">
    <property type="entry name" value="Sigma_54_int_dom_ATP-bd_1"/>
</dbReference>
<dbReference type="InterPro" id="IPR002197">
    <property type="entry name" value="HTH_Fis"/>
</dbReference>
<dbReference type="Gene3D" id="3.40.50.300">
    <property type="entry name" value="P-loop containing nucleotide triphosphate hydrolases"/>
    <property type="match status" value="1"/>
</dbReference>
<dbReference type="PANTHER" id="PTHR32071:SF117">
    <property type="entry name" value="PTS-DEPENDENT DIHYDROXYACETONE KINASE OPERON REGULATORY PROTEIN-RELATED"/>
    <property type="match status" value="1"/>
</dbReference>
<keyword evidence="1" id="KW-0547">Nucleotide-binding</keyword>
<evidence type="ECO:0000259" key="8">
    <source>
        <dbReference type="PROSITE" id="PS50110"/>
    </source>
</evidence>
<dbReference type="InterPro" id="IPR027417">
    <property type="entry name" value="P-loop_NTPase"/>
</dbReference>
<dbReference type="InterPro" id="IPR058031">
    <property type="entry name" value="AAA_lid_NorR"/>
</dbReference>
<evidence type="ECO:0000313" key="9">
    <source>
        <dbReference type="EMBL" id="HFH30430.1"/>
    </source>
</evidence>
<dbReference type="PROSITE" id="PS50045">
    <property type="entry name" value="SIGMA54_INTERACT_4"/>
    <property type="match status" value="1"/>
</dbReference>
<dbReference type="Pfam" id="PF00072">
    <property type="entry name" value="Response_reg"/>
    <property type="match status" value="1"/>
</dbReference>
<feature type="domain" description="Sigma-54 factor interaction" evidence="7">
    <location>
        <begin position="151"/>
        <end position="381"/>
    </location>
</feature>
<dbReference type="InterPro" id="IPR009057">
    <property type="entry name" value="Homeodomain-like_sf"/>
</dbReference>
<dbReference type="SUPFAM" id="SSF46689">
    <property type="entry name" value="Homeodomain-like"/>
    <property type="match status" value="1"/>
</dbReference>
<evidence type="ECO:0000256" key="3">
    <source>
        <dbReference type="ARBA" id="ARBA00023015"/>
    </source>
</evidence>
<comment type="caution">
    <text evidence="9">The sequence shown here is derived from an EMBL/GenBank/DDBJ whole genome shotgun (WGS) entry which is preliminary data.</text>
</comment>
<dbReference type="SMART" id="SM00448">
    <property type="entry name" value="REC"/>
    <property type="match status" value="1"/>
</dbReference>
<dbReference type="FunFam" id="3.40.50.300:FF:000006">
    <property type="entry name" value="DNA-binding transcriptional regulator NtrC"/>
    <property type="match status" value="1"/>
</dbReference>
<dbReference type="SUPFAM" id="SSF52172">
    <property type="entry name" value="CheY-like"/>
    <property type="match status" value="1"/>
</dbReference>
<name>A0A7C3EEE8_9SPIR</name>
<evidence type="ECO:0000256" key="1">
    <source>
        <dbReference type="ARBA" id="ARBA00022741"/>
    </source>
</evidence>
<dbReference type="PROSITE" id="PS00675">
    <property type="entry name" value="SIGMA54_INTERACT_1"/>
    <property type="match status" value="1"/>
</dbReference>
<evidence type="ECO:0000259" key="7">
    <source>
        <dbReference type="PROSITE" id="PS50045"/>
    </source>
</evidence>
<accession>A0A7C3EEE8</accession>
<dbReference type="Gene3D" id="3.40.50.2300">
    <property type="match status" value="1"/>
</dbReference>
<evidence type="ECO:0000256" key="4">
    <source>
        <dbReference type="ARBA" id="ARBA00023125"/>
    </source>
</evidence>
<dbReference type="PROSITE" id="PS00688">
    <property type="entry name" value="SIGMA54_INTERACT_3"/>
    <property type="match status" value="1"/>
</dbReference>
<feature type="domain" description="Response regulatory" evidence="8">
    <location>
        <begin position="8"/>
        <end position="122"/>
    </location>
</feature>
<dbReference type="EMBL" id="DSVL01000405">
    <property type="protein sequence ID" value="HFH30430.1"/>
    <property type="molecule type" value="Genomic_DNA"/>
</dbReference>
<dbReference type="InterPro" id="IPR002078">
    <property type="entry name" value="Sigma_54_int"/>
</dbReference>
<dbReference type="InterPro" id="IPR003593">
    <property type="entry name" value="AAA+_ATPase"/>
</dbReference>
<dbReference type="GO" id="GO:0006355">
    <property type="term" value="P:regulation of DNA-templated transcription"/>
    <property type="evidence" value="ECO:0007669"/>
    <property type="project" value="InterPro"/>
</dbReference>
<dbReference type="InterPro" id="IPR001789">
    <property type="entry name" value="Sig_transdc_resp-reg_receiver"/>
</dbReference>
<dbReference type="PROSITE" id="PS50110">
    <property type="entry name" value="RESPONSE_REGULATORY"/>
    <property type="match status" value="1"/>
</dbReference>
<keyword evidence="2" id="KW-0067">ATP-binding</keyword>
<dbReference type="InterPro" id="IPR025944">
    <property type="entry name" value="Sigma_54_int_dom_CS"/>
</dbReference>
<protein>
    <submittedName>
        <fullName evidence="9">Sigma-54-dependent Fis family transcriptional regulator</fullName>
    </submittedName>
</protein>
<dbReference type="CDD" id="cd00009">
    <property type="entry name" value="AAA"/>
    <property type="match status" value="1"/>
</dbReference>
<dbReference type="GO" id="GO:0043565">
    <property type="term" value="F:sequence-specific DNA binding"/>
    <property type="evidence" value="ECO:0007669"/>
    <property type="project" value="InterPro"/>
</dbReference>
<dbReference type="InterPro" id="IPR011006">
    <property type="entry name" value="CheY-like_superfamily"/>
</dbReference>
<evidence type="ECO:0000256" key="5">
    <source>
        <dbReference type="ARBA" id="ARBA00023163"/>
    </source>
</evidence>
<evidence type="ECO:0000256" key="2">
    <source>
        <dbReference type="ARBA" id="ARBA00022840"/>
    </source>
</evidence>
<dbReference type="AlphaFoldDB" id="A0A7C3EEE8"/>
<reference evidence="9" key="1">
    <citation type="journal article" date="2020" name="mSystems">
        <title>Genome- and Community-Level Interaction Insights into Carbon Utilization and Element Cycling Functions of Hydrothermarchaeota in Hydrothermal Sediment.</title>
        <authorList>
            <person name="Zhou Z."/>
            <person name="Liu Y."/>
            <person name="Xu W."/>
            <person name="Pan J."/>
            <person name="Luo Z.H."/>
            <person name="Li M."/>
        </authorList>
    </citation>
    <scope>NUCLEOTIDE SEQUENCE [LARGE SCALE GENOMIC DNA]</scope>
    <source>
        <strain evidence="9">SpSt-503</strain>
    </source>
</reference>
<dbReference type="Pfam" id="PF00158">
    <property type="entry name" value="Sigma54_activat"/>
    <property type="match status" value="1"/>
</dbReference>
<gene>
    <name evidence="9" type="ORF">ENS59_13135</name>
</gene>
<dbReference type="GO" id="GO:0005524">
    <property type="term" value="F:ATP binding"/>
    <property type="evidence" value="ECO:0007669"/>
    <property type="project" value="UniProtKB-KW"/>
</dbReference>
<feature type="modified residue" description="4-aspartylphosphate" evidence="6">
    <location>
        <position position="57"/>
    </location>
</feature>
<dbReference type="SUPFAM" id="SSF52540">
    <property type="entry name" value="P-loop containing nucleoside triphosphate hydrolases"/>
    <property type="match status" value="1"/>
</dbReference>
<dbReference type="SMART" id="SM00382">
    <property type="entry name" value="AAA"/>
    <property type="match status" value="1"/>
</dbReference>
<dbReference type="PANTHER" id="PTHR32071">
    <property type="entry name" value="TRANSCRIPTIONAL REGULATORY PROTEIN"/>
    <property type="match status" value="1"/>
</dbReference>
<dbReference type="Pfam" id="PF02954">
    <property type="entry name" value="HTH_8"/>
    <property type="match status" value="1"/>
</dbReference>
<dbReference type="Gene3D" id="1.10.10.60">
    <property type="entry name" value="Homeodomain-like"/>
    <property type="match status" value="1"/>
</dbReference>
<evidence type="ECO:0000256" key="6">
    <source>
        <dbReference type="PROSITE-ProRule" id="PRU00169"/>
    </source>
</evidence>
<proteinExistence type="predicted"/>
<dbReference type="InterPro" id="IPR025943">
    <property type="entry name" value="Sigma_54_int_dom_ATP-bd_2"/>
</dbReference>
<dbReference type="Gene3D" id="1.10.8.60">
    <property type="match status" value="1"/>
</dbReference>
<dbReference type="PROSITE" id="PS00676">
    <property type="entry name" value="SIGMA54_INTERACT_2"/>
    <property type="match status" value="1"/>
</dbReference>
<dbReference type="Pfam" id="PF25601">
    <property type="entry name" value="AAA_lid_14"/>
    <property type="match status" value="1"/>
</dbReference>